<reference evidence="2" key="1">
    <citation type="journal article" date="2022" name="Mol. Ecol. Resour.">
        <title>The genomes of chicory, endive, great burdock and yacon provide insights into Asteraceae palaeo-polyploidization history and plant inulin production.</title>
        <authorList>
            <person name="Fan W."/>
            <person name="Wang S."/>
            <person name="Wang H."/>
            <person name="Wang A."/>
            <person name="Jiang F."/>
            <person name="Liu H."/>
            <person name="Zhao H."/>
            <person name="Xu D."/>
            <person name="Zhang Y."/>
        </authorList>
    </citation>
    <scope>NUCLEOTIDE SEQUENCE [LARGE SCALE GENOMIC DNA]</scope>
    <source>
        <strain evidence="2">cv. Punajuju</strain>
    </source>
</reference>
<keyword evidence="2" id="KW-1185">Reference proteome</keyword>
<gene>
    <name evidence="1" type="ORF">L2E82_48552</name>
</gene>
<evidence type="ECO:0000313" key="1">
    <source>
        <dbReference type="EMBL" id="KAI3690501.1"/>
    </source>
</evidence>
<organism evidence="1 2">
    <name type="scientific">Cichorium intybus</name>
    <name type="common">Chicory</name>
    <dbReference type="NCBI Taxonomy" id="13427"/>
    <lineage>
        <taxon>Eukaryota</taxon>
        <taxon>Viridiplantae</taxon>
        <taxon>Streptophyta</taxon>
        <taxon>Embryophyta</taxon>
        <taxon>Tracheophyta</taxon>
        <taxon>Spermatophyta</taxon>
        <taxon>Magnoliopsida</taxon>
        <taxon>eudicotyledons</taxon>
        <taxon>Gunneridae</taxon>
        <taxon>Pentapetalae</taxon>
        <taxon>asterids</taxon>
        <taxon>campanulids</taxon>
        <taxon>Asterales</taxon>
        <taxon>Asteraceae</taxon>
        <taxon>Cichorioideae</taxon>
        <taxon>Cichorieae</taxon>
        <taxon>Cichoriinae</taxon>
        <taxon>Cichorium</taxon>
    </lineage>
</organism>
<reference evidence="1 2" key="2">
    <citation type="journal article" date="2022" name="Mol. Ecol. Resour.">
        <title>The genomes of chicory, endive, great burdock and yacon provide insights into Asteraceae paleo-polyploidization history and plant inulin production.</title>
        <authorList>
            <person name="Fan W."/>
            <person name="Wang S."/>
            <person name="Wang H."/>
            <person name="Wang A."/>
            <person name="Jiang F."/>
            <person name="Liu H."/>
            <person name="Zhao H."/>
            <person name="Xu D."/>
            <person name="Zhang Y."/>
        </authorList>
    </citation>
    <scope>NUCLEOTIDE SEQUENCE [LARGE SCALE GENOMIC DNA]</scope>
    <source>
        <strain evidence="2">cv. Punajuju</strain>
        <tissue evidence="1">Leaves</tissue>
    </source>
</reference>
<name>A0ACB8YYJ4_CICIN</name>
<dbReference type="Proteomes" id="UP001055811">
    <property type="component" value="Linkage Group LG09"/>
</dbReference>
<sequence>MKRLRLPIHNETTIEAPPTDHLPLSPPSTPPIQNDKRDTASHFKFLTLPKFTTHARTRFGNREERQGESKPEPEGERFGNVERSREKEIDVGKPKGRQRKREKKCEAAAAPVLLVVTGNGSTTAYDIYLDHLTETVSNRLYPLIWDNEWNKKTMMCWPNSQKVSGYCLTVGLPQARNAYDMWEIPARSATKALFSSCKKEDTRPLLCFSAGTVPIRALKCSPVPRDPKSTNIIAIAGHKGVRFWDIRCVILSSDDGEIKIINLSNAASDVPVTGTPTVKTQQHGSHSYYCSSSLIWSLQVSRLTGMVAYCCQMLTTKSVEKDPNKNRKPHYLVNLKTQSSLFTR</sequence>
<evidence type="ECO:0000313" key="2">
    <source>
        <dbReference type="Proteomes" id="UP001055811"/>
    </source>
</evidence>
<comment type="caution">
    <text evidence="1">The sequence shown here is derived from an EMBL/GenBank/DDBJ whole genome shotgun (WGS) entry which is preliminary data.</text>
</comment>
<accession>A0ACB8YYJ4</accession>
<protein>
    <submittedName>
        <fullName evidence="1">Uncharacterized protein</fullName>
    </submittedName>
</protein>
<proteinExistence type="predicted"/>
<dbReference type="EMBL" id="CM042017">
    <property type="protein sequence ID" value="KAI3690501.1"/>
    <property type="molecule type" value="Genomic_DNA"/>
</dbReference>